<comment type="subcellular location">
    <subcellularLocation>
        <location evidence="2">Cytoplasm</location>
    </subcellularLocation>
    <subcellularLocation>
        <location evidence="1">Nucleus</location>
    </subcellularLocation>
</comment>
<feature type="domain" description="Integrator complex subunit 7 helical bundle" evidence="10">
    <location>
        <begin position="529"/>
        <end position="708"/>
    </location>
</feature>
<feature type="compositionally biased region" description="Polar residues" evidence="7">
    <location>
        <begin position="923"/>
        <end position="941"/>
    </location>
</feature>
<dbReference type="InterPro" id="IPR056516">
    <property type="entry name" value="INTS7_N"/>
</dbReference>
<keyword evidence="5" id="KW-0963">Cytoplasm</keyword>
<dbReference type="InterPro" id="IPR056517">
    <property type="entry name" value="INTS7_HB"/>
</dbReference>
<dbReference type="AlphaFoldDB" id="A0A6J1S4K1"/>
<dbReference type="InterPro" id="IPR033060">
    <property type="entry name" value="INTS7"/>
</dbReference>
<organism evidence="11 12">
    <name type="scientific">Frankliniella occidentalis</name>
    <name type="common">Western flower thrips</name>
    <name type="synonym">Euthrips occidentalis</name>
    <dbReference type="NCBI Taxonomy" id="133901"/>
    <lineage>
        <taxon>Eukaryota</taxon>
        <taxon>Metazoa</taxon>
        <taxon>Ecdysozoa</taxon>
        <taxon>Arthropoda</taxon>
        <taxon>Hexapoda</taxon>
        <taxon>Insecta</taxon>
        <taxon>Pterygota</taxon>
        <taxon>Neoptera</taxon>
        <taxon>Paraneoptera</taxon>
        <taxon>Thysanoptera</taxon>
        <taxon>Terebrantia</taxon>
        <taxon>Thripoidea</taxon>
        <taxon>Thripidae</taxon>
        <taxon>Frankliniella</taxon>
    </lineage>
</organism>
<dbReference type="OrthoDB" id="1921953at2759"/>
<dbReference type="Gene3D" id="1.25.10.10">
    <property type="entry name" value="Leucine-rich Repeat Variant"/>
    <property type="match status" value="1"/>
</dbReference>
<dbReference type="Pfam" id="PF22965">
    <property type="entry name" value="INTS7_C"/>
    <property type="match status" value="1"/>
</dbReference>
<reference evidence="12" key="1">
    <citation type="submission" date="2025-08" db="UniProtKB">
        <authorList>
            <consortium name="RefSeq"/>
        </authorList>
    </citation>
    <scope>IDENTIFICATION</scope>
    <source>
        <tissue evidence="12">Whole organism</tissue>
    </source>
</reference>
<evidence type="ECO:0000259" key="9">
    <source>
        <dbReference type="Pfam" id="PF24436"/>
    </source>
</evidence>
<dbReference type="Pfam" id="PF24436">
    <property type="entry name" value="INTS7_N"/>
    <property type="match status" value="1"/>
</dbReference>
<dbReference type="PANTHER" id="PTHR13322:SF2">
    <property type="entry name" value="INTEGRATOR COMPLEX SUBUNIT 7"/>
    <property type="match status" value="1"/>
</dbReference>
<feature type="domain" description="Integrator complex subunit 7 C-terminal" evidence="8">
    <location>
        <begin position="792"/>
        <end position="905"/>
    </location>
</feature>
<evidence type="ECO:0000256" key="6">
    <source>
        <dbReference type="ARBA" id="ARBA00023242"/>
    </source>
</evidence>
<proteinExistence type="inferred from homology"/>
<accession>A0A6J1S4K1</accession>
<comment type="similarity">
    <text evidence="3">Belongs to the Integrator subunit 7 family.</text>
</comment>
<sequence>MLSYRVNSFNDVSLGEPEQDANSALTELDKGLRSSKIGEQCEAIVRFPRLFEKYPFPILINSSLLKLADVFRMGNNFLRLWVLRVCQQSEKHLDKILNVDEFVRRIFSVIHSNDPVARALTLRTLGSVAGIIPERQHVHHSIRRSLDSHDSVEVEAAIYAANQFASQSKTFALSMCNKMSDMIQGLTTPAHMKLQLIPILQHMHHDTSTAAMVQELCTDLLPKYPAQDFVPVILHTLTQLALATLVNVPKQVSLLLQHLKDDQRPVVRQEALHGLRLLAAECAHLWPSGTVEEVVQIADNSSSQAVLSRCLDVLQVLAKSSAACHSHLCHDSPLMELCNRTCYSSDPSIAAKAVQVITRIVCYSYKEEHTQDAISQAVDAVESLFLLITVGQSQKYLREMKICLQCAVSLCTVNRQLCNNFVQLFGTRLMSGSCNSELCEALGAIGNLRPSALLSLIPDILLKLKELTSTNTSVEQNQLKVMLCTLVFQSAVGFTWNPEASDVIKCVVKTNDQWANFRTMRAAARYGHHFISSSLAASLKDHVSSEHFHFWLVCLEELSFGEAQLHDSKGNTCLESRISLASSHYCKAAAALKAASTPAHCLQFQSEFIRLRGEFLQLLAQVVHCCRSYCTAPPPAVAGSMATATRDDLLRFGHITPELRKCAKDLRACGEMYWKLYQSAFDADKCSLANIQILQQMCVLMAHSIERVVITNYQEETAFDCSLQECSLETQYMVKCCQEAAGLAQAIATIQEVKPVTHLHVDVVLRQAEILANTSLCIPRFFFQVLQSTSVKLAVSPQPRVMGENISVQGGSQLAVKVEGVIQHGKRPGLFRRVNRVIVSVNSQLQARPNVQLDVKMADTGSVLSQTVIPHRDFFTAEFLMAFSVGGQYILTIEASVIDEKGNAWRTGPRQSLSVRSHEETPKTSNVQQGAANQSSSRARY</sequence>
<evidence type="ECO:0000256" key="4">
    <source>
        <dbReference type="ARBA" id="ARBA00015336"/>
    </source>
</evidence>
<name>A0A6J1S4K1_FRAOC</name>
<protein>
    <recommendedName>
        <fullName evidence="4">Integrator complex subunit 7</fullName>
    </recommendedName>
</protein>
<dbReference type="Pfam" id="PF24437">
    <property type="entry name" value="INTS7_HB"/>
    <property type="match status" value="1"/>
</dbReference>
<evidence type="ECO:0000256" key="3">
    <source>
        <dbReference type="ARBA" id="ARBA00008565"/>
    </source>
</evidence>
<evidence type="ECO:0000259" key="10">
    <source>
        <dbReference type="Pfam" id="PF24437"/>
    </source>
</evidence>
<keyword evidence="6" id="KW-0539">Nucleus</keyword>
<feature type="domain" description="Integrator complex subunit 7 N-terminal" evidence="9">
    <location>
        <begin position="25"/>
        <end position="528"/>
    </location>
</feature>
<dbReference type="GO" id="GO:0032039">
    <property type="term" value="C:integrator complex"/>
    <property type="evidence" value="ECO:0007669"/>
    <property type="project" value="InterPro"/>
</dbReference>
<feature type="region of interest" description="Disordered" evidence="7">
    <location>
        <begin position="907"/>
        <end position="941"/>
    </location>
</feature>
<dbReference type="InterPro" id="IPR011989">
    <property type="entry name" value="ARM-like"/>
</dbReference>
<dbReference type="SUPFAM" id="SSF48371">
    <property type="entry name" value="ARM repeat"/>
    <property type="match status" value="1"/>
</dbReference>
<evidence type="ECO:0000256" key="1">
    <source>
        <dbReference type="ARBA" id="ARBA00004123"/>
    </source>
</evidence>
<evidence type="ECO:0000256" key="5">
    <source>
        <dbReference type="ARBA" id="ARBA00022490"/>
    </source>
</evidence>
<evidence type="ECO:0000259" key="8">
    <source>
        <dbReference type="Pfam" id="PF22965"/>
    </source>
</evidence>
<dbReference type="KEGG" id="foc:113204589"/>
<dbReference type="RefSeq" id="XP_026275593.1">
    <property type="nucleotide sequence ID" value="XM_026419808.2"/>
</dbReference>
<gene>
    <name evidence="12" type="primary">LOC113204589</name>
</gene>
<evidence type="ECO:0000313" key="11">
    <source>
        <dbReference type="Proteomes" id="UP000504606"/>
    </source>
</evidence>
<dbReference type="Proteomes" id="UP000504606">
    <property type="component" value="Unplaced"/>
</dbReference>
<dbReference type="InterPro" id="IPR016024">
    <property type="entry name" value="ARM-type_fold"/>
</dbReference>
<evidence type="ECO:0000256" key="2">
    <source>
        <dbReference type="ARBA" id="ARBA00004496"/>
    </source>
</evidence>
<keyword evidence="11" id="KW-1185">Reference proteome</keyword>
<dbReference type="GeneID" id="113204589"/>
<evidence type="ECO:0000313" key="12">
    <source>
        <dbReference type="RefSeq" id="XP_026275593.1"/>
    </source>
</evidence>
<dbReference type="GO" id="GO:0005737">
    <property type="term" value="C:cytoplasm"/>
    <property type="evidence" value="ECO:0007669"/>
    <property type="project" value="UniProtKB-SubCell"/>
</dbReference>
<dbReference type="GO" id="GO:0034472">
    <property type="term" value="P:snRNA 3'-end processing"/>
    <property type="evidence" value="ECO:0007669"/>
    <property type="project" value="TreeGrafter"/>
</dbReference>
<evidence type="ECO:0000256" key="7">
    <source>
        <dbReference type="SAM" id="MobiDB-lite"/>
    </source>
</evidence>
<dbReference type="CTD" id="25896"/>
<dbReference type="PANTHER" id="PTHR13322">
    <property type="entry name" value="C1ORF73 PROTEIN"/>
    <property type="match status" value="1"/>
</dbReference>
<dbReference type="InterPro" id="IPR054519">
    <property type="entry name" value="INTS7_C"/>
</dbReference>